<comment type="caution">
    <text evidence="2">The sequence shown here is derived from an EMBL/GenBank/DDBJ whole genome shotgun (WGS) entry which is preliminary data.</text>
</comment>
<gene>
    <name evidence="2" type="ORF">HMPREF1555_01724</name>
</gene>
<evidence type="ECO:0008006" key="4">
    <source>
        <dbReference type="Google" id="ProtNLM"/>
    </source>
</evidence>
<evidence type="ECO:0000313" key="2">
    <source>
        <dbReference type="EMBL" id="ERJ64710.1"/>
    </source>
</evidence>
<sequence length="373" mass="42268">MKKKMQPVLYLRGLKNVSYSVFAVDKGQKFYRDPLFSSHTHIGKKLPFSSGQQVKRCIIDALLSNLNVERAPVTFVFQQKNLKEGEVLSLCDPNYPDQLLGGWMLANSKKEKTKKKEKEIKDEDSDENSDGSIKKRRSPLSISALTPLHPLLAEYNTENISFDRSDNKSLHRVIIRDDKGNLLSDEETKMILEGTHRDLYRKWIQDSGRATGLFVYDVAIDLRTLFSVSIYDVPNNIKLDEKKWKRGKNAFGECWTLCKSDREKLIPALAHALVNWRITSNQARTFSLMETLAIAIGDNANAQAGAIRARLIDDESGKPKATLVLDENAGANLYITPPCAAHILLNNEDVEALRKAEKHLIEVMLAFDYDNQF</sequence>
<evidence type="ECO:0000256" key="1">
    <source>
        <dbReference type="SAM" id="MobiDB-lite"/>
    </source>
</evidence>
<dbReference type="EMBL" id="AWUW01000127">
    <property type="protein sequence ID" value="ERJ64710.1"/>
    <property type="molecule type" value="Genomic_DNA"/>
</dbReference>
<accession>A0A0E2LNP9</accession>
<reference evidence="2 3" key="1">
    <citation type="submission" date="2013-06" db="EMBL/GenBank/DDBJ databases">
        <authorList>
            <person name="Weinstock G."/>
            <person name="Sodergren E."/>
            <person name="Lobos E.A."/>
            <person name="Fulton L."/>
            <person name="Fulton R."/>
            <person name="Courtney L."/>
            <person name="Fronick C."/>
            <person name="O'Laughlin M."/>
            <person name="Godfrey J."/>
            <person name="Wilson R.M."/>
            <person name="Miner T."/>
            <person name="Farmer C."/>
            <person name="Delehaunty K."/>
            <person name="Cordes M."/>
            <person name="Minx P."/>
            <person name="Tomlinson C."/>
            <person name="Chen J."/>
            <person name="Wollam A."/>
            <person name="Pepin K.H."/>
            <person name="Bhonagiri V."/>
            <person name="Zhang X."/>
            <person name="Warren W."/>
            <person name="Mitreva M."/>
            <person name="Mardis E.R."/>
            <person name="Wilson R.K."/>
        </authorList>
    </citation>
    <scope>NUCLEOTIDE SEQUENCE [LARGE SCALE GENOMIC DNA]</scope>
    <source>
        <strain evidence="2 3">F0570</strain>
    </source>
</reference>
<feature type="region of interest" description="Disordered" evidence="1">
    <location>
        <begin position="111"/>
        <end position="136"/>
    </location>
</feature>
<dbReference type="PATRIC" id="fig|1227271.3.peg.1496"/>
<organism evidence="2 3">
    <name type="scientific">Porphyromonas gingivalis F0570</name>
    <dbReference type="NCBI Taxonomy" id="1227271"/>
    <lineage>
        <taxon>Bacteria</taxon>
        <taxon>Pseudomonadati</taxon>
        <taxon>Bacteroidota</taxon>
        <taxon>Bacteroidia</taxon>
        <taxon>Bacteroidales</taxon>
        <taxon>Porphyromonadaceae</taxon>
        <taxon>Porphyromonas</taxon>
    </lineage>
</organism>
<dbReference type="RefSeq" id="WP_021665803.1">
    <property type="nucleotide sequence ID" value="NZ_KI259210.1"/>
</dbReference>
<dbReference type="Proteomes" id="UP000016630">
    <property type="component" value="Unassembled WGS sequence"/>
</dbReference>
<protein>
    <recommendedName>
        <fullName evidence="4">CRISPR-associated protein Cas7</fullName>
    </recommendedName>
</protein>
<feature type="compositionally biased region" description="Basic and acidic residues" evidence="1">
    <location>
        <begin position="111"/>
        <end position="121"/>
    </location>
</feature>
<dbReference type="HOGENOM" id="CLU_741581_0_0_10"/>
<dbReference type="AlphaFoldDB" id="A0A0E2LNP9"/>
<name>A0A0E2LNP9_PORGN</name>
<evidence type="ECO:0000313" key="3">
    <source>
        <dbReference type="Proteomes" id="UP000016630"/>
    </source>
</evidence>
<proteinExistence type="predicted"/>